<name>A0A412W985_9BACT</name>
<dbReference type="Proteomes" id="UP000283426">
    <property type="component" value="Unassembled WGS sequence"/>
</dbReference>
<dbReference type="InterPro" id="IPR032508">
    <property type="entry name" value="FecR_C"/>
</dbReference>
<evidence type="ECO:0000259" key="2">
    <source>
        <dbReference type="Pfam" id="PF04773"/>
    </source>
</evidence>
<dbReference type="PIRSF" id="PIRSF018266">
    <property type="entry name" value="FecR"/>
    <property type="match status" value="1"/>
</dbReference>
<dbReference type="PANTHER" id="PTHR30273">
    <property type="entry name" value="PERIPLASMIC SIGNAL SENSOR AND SIGMA FACTOR ACTIVATOR FECR-RELATED"/>
    <property type="match status" value="1"/>
</dbReference>
<evidence type="ECO:0000256" key="1">
    <source>
        <dbReference type="SAM" id="Phobius"/>
    </source>
</evidence>
<dbReference type="InterPro" id="IPR006860">
    <property type="entry name" value="FecR"/>
</dbReference>
<dbReference type="RefSeq" id="WP_118108356.1">
    <property type="nucleotide sequence ID" value="NZ_QRYW01000035.1"/>
</dbReference>
<evidence type="ECO:0000259" key="3">
    <source>
        <dbReference type="Pfam" id="PF16344"/>
    </source>
</evidence>
<comment type="caution">
    <text evidence="4">The sequence shown here is derived from an EMBL/GenBank/DDBJ whole genome shotgun (WGS) entry which is preliminary data.</text>
</comment>
<feature type="domain" description="FecR protein" evidence="2">
    <location>
        <begin position="174"/>
        <end position="268"/>
    </location>
</feature>
<feature type="transmembrane region" description="Helical" evidence="1">
    <location>
        <begin position="78"/>
        <end position="96"/>
    </location>
</feature>
<dbReference type="GO" id="GO:0016989">
    <property type="term" value="F:sigma factor antagonist activity"/>
    <property type="evidence" value="ECO:0007669"/>
    <property type="project" value="TreeGrafter"/>
</dbReference>
<evidence type="ECO:0000313" key="4">
    <source>
        <dbReference type="EMBL" id="RGV21424.1"/>
    </source>
</evidence>
<proteinExistence type="predicted"/>
<dbReference type="Gene3D" id="3.55.50.30">
    <property type="match status" value="1"/>
</dbReference>
<dbReference type="PANTHER" id="PTHR30273:SF2">
    <property type="entry name" value="PROTEIN FECR"/>
    <property type="match status" value="1"/>
</dbReference>
<organism evidence="4 5">
    <name type="scientific">Odoribacter splanchnicus</name>
    <dbReference type="NCBI Taxonomy" id="28118"/>
    <lineage>
        <taxon>Bacteria</taxon>
        <taxon>Pseudomonadati</taxon>
        <taxon>Bacteroidota</taxon>
        <taxon>Bacteroidia</taxon>
        <taxon>Bacteroidales</taxon>
        <taxon>Odoribacteraceae</taxon>
        <taxon>Odoribacter</taxon>
    </lineage>
</organism>
<dbReference type="InterPro" id="IPR012373">
    <property type="entry name" value="Ferrdict_sens_TM"/>
</dbReference>
<protein>
    <submittedName>
        <fullName evidence="4">FecR family protein</fullName>
    </submittedName>
</protein>
<dbReference type="Pfam" id="PF16344">
    <property type="entry name" value="FecR_C"/>
    <property type="match status" value="1"/>
</dbReference>
<sequence length="383" mass="44113">MKILFSEKIWEQITSLWRDKKNVDLDIADEQVKEMMNVWFVSRRSVVSDKKRKYDESRAWLNIDGRTRQRGYRKMRSLLKYAAVFAVGILGVIFWLDYRSGLKLAQIPVEPVEVISSGNHKAELILANGKKISLDTTMSAETAKLSEMKFVNNIENGKLSYQGDSVSEEAGFHTLNVPKGGEYILQLPDGSCVWLNSESSIRFPVRFADDKREVFLSGEAYFKVAKNEKSPFQVYVKGGSVTVLGTSFNISAYADDVFWETTLVEGKVIVENGKKKIEIKPSEQYSIDNRTGVSVLRQVDTYLYTSWVDGKFYFSAYAFEDIVKKLERWYDFTMSYQDEGIRRMRFSGTINKHRPLDEILNFLEKTTNIHFEVVGKSVRVMRL</sequence>
<dbReference type="Pfam" id="PF04773">
    <property type="entry name" value="FecR"/>
    <property type="match status" value="1"/>
</dbReference>
<gene>
    <name evidence="4" type="ORF">DWW24_15170</name>
</gene>
<dbReference type="Gene3D" id="2.60.120.1440">
    <property type="match status" value="1"/>
</dbReference>
<evidence type="ECO:0000313" key="5">
    <source>
        <dbReference type="Proteomes" id="UP000283426"/>
    </source>
</evidence>
<feature type="domain" description="Protein FecR C-terminal" evidence="3">
    <location>
        <begin position="311"/>
        <end position="379"/>
    </location>
</feature>
<dbReference type="EMBL" id="QRYW01000035">
    <property type="protein sequence ID" value="RGV21424.1"/>
    <property type="molecule type" value="Genomic_DNA"/>
</dbReference>
<reference evidence="4 5" key="1">
    <citation type="submission" date="2018-08" db="EMBL/GenBank/DDBJ databases">
        <title>A genome reference for cultivated species of the human gut microbiota.</title>
        <authorList>
            <person name="Zou Y."/>
            <person name="Xue W."/>
            <person name="Luo G."/>
        </authorList>
    </citation>
    <scope>NUCLEOTIDE SEQUENCE [LARGE SCALE GENOMIC DNA]</scope>
    <source>
        <strain evidence="4 5">AF14-6AC</strain>
    </source>
</reference>
<accession>A0A412W985</accession>
<keyword evidence="1" id="KW-1133">Transmembrane helix</keyword>
<keyword evidence="1" id="KW-0472">Membrane</keyword>
<dbReference type="AlphaFoldDB" id="A0A412W985"/>
<keyword evidence="1" id="KW-0812">Transmembrane</keyword>